<dbReference type="EMBL" id="MU006712">
    <property type="protein sequence ID" value="KAF2628641.1"/>
    <property type="molecule type" value="Genomic_DNA"/>
</dbReference>
<dbReference type="Proteomes" id="UP000799754">
    <property type="component" value="Unassembled WGS sequence"/>
</dbReference>
<evidence type="ECO:0000313" key="2">
    <source>
        <dbReference type="Proteomes" id="UP000799754"/>
    </source>
</evidence>
<proteinExistence type="predicted"/>
<comment type="caution">
    <text evidence="1">The sequence shown here is derived from an EMBL/GenBank/DDBJ whole genome shotgun (WGS) entry which is preliminary data.</text>
</comment>
<protein>
    <submittedName>
        <fullName evidence="1">Uncharacterized protein</fullName>
    </submittedName>
</protein>
<evidence type="ECO:0000313" key="1">
    <source>
        <dbReference type="EMBL" id="KAF2628641.1"/>
    </source>
</evidence>
<sequence length="703" mass="77257">MATPTPSTNTPQRHLPAFSSPAPRSVPHTGATTGMMNYDSPAMLNMLNEGGGALGGVPMGGVNMDISLSQLGIPSASAMGRADEAERTRRLHNIIDTLKQKPGRVSEENVLVLCTRLGIHYEKEGDNGYILPVGESNLLEIYFRGDEVEKIELQGGFDIHNDSIGFAETGTKVLTRNLQPLPGQSKMNVTLERFAENLEKLVTLDKLGSPQNGGVSCYNAIAGVYTSLRKLFEHEKKMALTVLEESTPNRSHRAEREVLCKKSGRPRPNTGDRLGLNLEYWMDRRHIIPKPRTKATSSERGKEKMDVDSQEQSEYPEDDDDMKINRVYSLTLECEPSPSALYTPIRISDDWISDAIERPTDANDANALNNILLNTPSIDWQEPKPTFLEPPASTGDDDAMNLDAAPGRLPNIRFVAKFNPPLVVPLTTYISLYQSVGVEPPQDFLATTFVGLALRPNELDPGMTGTAGATTHEIRSTRSALVRDEDGNEGDRTHNLSLYIPKMEYSRRLESLPFAHPKQLVEILPILRQYAFTTSLLQNSFLKMAEQKKTPQLLTPPIIRNDNPSESPLQLDINLSYTPPAPRLTLRIPHPSSTLSSDPKTTAAPSAATPASISDLLSGLLSDTDTAGPTVSHASLNVTLDVHANGKLIVSEQNVTEGRTVGEEDLDKVQEVEARIKRVGKALEVCGDLGIWGEWLRREASRQ</sequence>
<feature type="non-terminal residue" evidence="1">
    <location>
        <position position="703"/>
    </location>
</feature>
<organism evidence="1 2">
    <name type="scientific">Macroventuria anomochaeta</name>
    <dbReference type="NCBI Taxonomy" id="301207"/>
    <lineage>
        <taxon>Eukaryota</taxon>
        <taxon>Fungi</taxon>
        <taxon>Dikarya</taxon>
        <taxon>Ascomycota</taxon>
        <taxon>Pezizomycotina</taxon>
        <taxon>Dothideomycetes</taxon>
        <taxon>Pleosporomycetidae</taxon>
        <taxon>Pleosporales</taxon>
        <taxon>Pleosporineae</taxon>
        <taxon>Didymellaceae</taxon>
        <taxon>Macroventuria</taxon>
    </lineage>
</organism>
<keyword evidence="2" id="KW-1185">Reference proteome</keyword>
<accession>A0ACB6S313</accession>
<gene>
    <name evidence="1" type="ORF">BU25DRAFT_365418</name>
</gene>
<name>A0ACB6S313_9PLEO</name>
<reference evidence="1" key="1">
    <citation type="journal article" date="2020" name="Stud. Mycol.">
        <title>101 Dothideomycetes genomes: a test case for predicting lifestyles and emergence of pathogens.</title>
        <authorList>
            <person name="Haridas S."/>
            <person name="Albert R."/>
            <person name="Binder M."/>
            <person name="Bloem J."/>
            <person name="Labutti K."/>
            <person name="Salamov A."/>
            <person name="Andreopoulos B."/>
            <person name="Baker S."/>
            <person name="Barry K."/>
            <person name="Bills G."/>
            <person name="Bluhm B."/>
            <person name="Cannon C."/>
            <person name="Castanera R."/>
            <person name="Culley D."/>
            <person name="Daum C."/>
            <person name="Ezra D."/>
            <person name="Gonzalez J."/>
            <person name="Henrissat B."/>
            <person name="Kuo A."/>
            <person name="Liang C."/>
            <person name="Lipzen A."/>
            <person name="Lutzoni F."/>
            <person name="Magnuson J."/>
            <person name="Mondo S."/>
            <person name="Nolan M."/>
            <person name="Ohm R."/>
            <person name="Pangilinan J."/>
            <person name="Park H.-J."/>
            <person name="Ramirez L."/>
            <person name="Alfaro M."/>
            <person name="Sun H."/>
            <person name="Tritt A."/>
            <person name="Yoshinaga Y."/>
            <person name="Zwiers L.-H."/>
            <person name="Turgeon B."/>
            <person name="Goodwin S."/>
            <person name="Spatafora J."/>
            <person name="Crous P."/>
            <person name="Grigoriev I."/>
        </authorList>
    </citation>
    <scope>NUCLEOTIDE SEQUENCE</scope>
    <source>
        <strain evidence="1">CBS 525.71</strain>
    </source>
</reference>